<dbReference type="PANTHER" id="PTHR35984">
    <property type="entry name" value="PERIPLASMIC SERINE PROTEASE"/>
    <property type="match status" value="1"/>
</dbReference>
<dbReference type="RefSeq" id="WP_129783254.1">
    <property type="nucleotide sequence ID" value="NZ_RZHH01000002.1"/>
</dbReference>
<dbReference type="Proteomes" id="UP000294028">
    <property type="component" value="Unassembled WGS sequence"/>
</dbReference>
<dbReference type="GO" id="GO:0016020">
    <property type="term" value="C:membrane"/>
    <property type="evidence" value="ECO:0007669"/>
    <property type="project" value="InterPro"/>
</dbReference>
<dbReference type="PANTHER" id="PTHR35984:SF1">
    <property type="entry name" value="PERIPLASMIC SERINE PROTEASE"/>
    <property type="match status" value="1"/>
</dbReference>
<dbReference type="SUPFAM" id="SSF52096">
    <property type="entry name" value="ClpP/crotonase"/>
    <property type="match status" value="1"/>
</dbReference>
<evidence type="ECO:0000313" key="3">
    <source>
        <dbReference type="Proteomes" id="UP000294028"/>
    </source>
</evidence>
<dbReference type="Pfam" id="PF01972">
    <property type="entry name" value="SDH_protease"/>
    <property type="match status" value="1"/>
</dbReference>
<evidence type="ECO:0000256" key="1">
    <source>
        <dbReference type="SAM" id="MobiDB-lite"/>
    </source>
</evidence>
<protein>
    <submittedName>
        <fullName evidence="2">Serine protease</fullName>
    </submittedName>
</protein>
<sequence>MPHWGGVLDELRKRQQPVEESPHDSLRREYLSDLNEKTDRDVILYSSGWTHMNAQSGQFSISDSDTHGLMQVFYGLDGSELDLILHSPGGTPTAAESLVNYLRSKFDHLRIFVPHAAMSAATMICCAADELVMGRHSSLGPIDPQLTLNTPTGIRSVPAQAILEQFQQAKEEIKQDQDNLAQWTPIIRQYGPGLLVECEQAINLSHELAEQWSREYMFSGDPNAKAKADKLAETLSDFELFKSHGRHINRDKAREYGFNVTDLEDDQELQEIILSLYHATTLTHTQTGIAKIIENHNENAFIQSLRSGESDNNHGRGGSQSGMRNPTTQPPEGPPQRTEEEDN</sequence>
<evidence type="ECO:0000313" key="2">
    <source>
        <dbReference type="EMBL" id="RYJ12757.1"/>
    </source>
</evidence>
<dbReference type="InterPro" id="IPR002825">
    <property type="entry name" value="Pept_S49_ser-pept_pro"/>
</dbReference>
<feature type="region of interest" description="Disordered" evidence="1">
    <location>
        <begin position="1"/>
        <end position="27"/>
    </location>
</feature>
<comment type="caution">
    <text evidence="2">The sequence shown here is derived from an EMBL/GenBank/DDBJ whole genome shotgun (WGS) entry which is preliminary data.</text>
</comment>
<accession>A0A482T7F9</accession>
<dbReference type="EMBL" id="RZHH01000002">
    <property type="protein sequence ID" value="RYJ12757.1"/>
    <property type="molecule type" value="Genomic_DNA"/>
</dbReference>
<gene>
    <name evidence="2" type="ORF">ELS19_01405</name>
</gene>
<keyword evidence="2" id="KW-0645">Protease</keyword>
<keyword evidence="2" id="KW-0378">Hydrolase</keyword>
<dbReference type="GO" id="GO:0008233">
    <property type="term" value="F:peptidase activity"/>
    <property type="evidence" value="ECO:0007669"/>
    <property type="project" value="UniProtKB-KW"/>
</dbReference>
<dbReference type="InterPro" id="IPR029045">
    <property type="entry name" value="ClpP/crotonase-like_dom_sf"/>
</dbReference>
<feature type="region of interest" description="Disordered" evidence="1">
    <location>
        <begin position="307"/>
        <end position="343"/>
    </location>
</feature>
<dbReference type="GO" id="GO:0006508">
    <property type="term" value="P:proteolysis"/>
    <property type="evidence" value="ECO:0007669"/>
    <property type="project" value="UniProtKB-KW"/>
</dbReference>
<dbReference type="Gene3D" id="3.90.226.10">
    <property type="entry name" value="2-enoyl-CoA Hydratase, Chain A, domain 1"/>
    <property type="match status" value="1"/>
</dbReference>
<reference evidence="2 3" key="1">
    <citation type="submission" date="2018-12" db="EMBL/GenBank/DDBJ databases">
        <title>Genome analysis provides insights into bioremediation potentialities of Halogeometricum borinquense strain N11.</title>
        <authorList>
            <person name="Najjari A."/>
            <person name="Youssef N."/>
            <person name="Fhoula I."/>
            <person name="Ben Dhia O."/>
            <person name="Mahjoubi M."/>
            <person name="Ouzari H.I."/>
            <person name="Cherif A."/>
        </authorList>
    </citation>
    <scope>NUCLEOTIDE SEQUENCE [LARGE SCALE GENOMIC DNA]</scope>
    <source>
        <strain evidence="2 3">N11</strain>
    </source>
</reference>
<feature type="compositionally biased region" description="Basic and acidic residues" evidence="1">
    <location>
        <begin position="9"/>
        <end position="27"/>
    </location>
</feature>
<proteinExistence type="predicted"/>
<dbReference type="AlphaFoldDB" id="A0A482T7F9"/>
<organism evidence="2 3">
    <name type="scientific">Halogeometricum borinquense</name>
    <dbReference type="NCBI Taxonomy" id="60847"/>
    <lineage>
        <taxon>Archaea</taxon>
        <taxon>Methanobacteriati</taxon>
        <taxon>Methanobacteriota</taxon>
        <taxon>Stenosarchaea group</taxon>
        <taxon>Halobacteria</taxon>
        <taxon>Halobacteriales</taxon>
        <taxon>Haloferacaceae</taxon>
        <taxon>Halogeometricum</taxon>
    </lineage>
</organism>
<name>A0A482T7F9_9EURY</name>